<dbReference type="Gene3D" id="3.40.1350.10">
    <property type="match status" value="1"/>
</dbReference>
<dbReference type="Proteomes" id="UP000177876">
    <property type="component" value="Unassembled WGS sequence"/>
</dbReference>
<feature type="region of interest" description="Disordered" evidence="1">
    <location>
        <begin position="1"/>
        <end position="33"/>
    </location>
</feature>
<gene>
    <name evidence="2" type="ORF">A2Y75_01585</name>
</gene>
<dbReference type="GO" id="GO:0003676">
    <property type="term" value="F:nucleic acid binding"/>
    <property type="evidence" value="ECO:0007669"/>
    <property type="project" value="InterPro"/>
</dbReference>
<dbReference type="AlphaFoldDB" id="A0A1F2WNL4"/>
<dbReference type="STRING" id="1797197.A2Y75_01585"/>
<organism evidence="2 3">
    <name type="scientific">Candidatus Solincola sediminis</name>
    <dbReference type="NCBI Taxonomy" id="1797199"/>
    <lineage>
        <taxon>Bacteria</taxon>
        <taxon>Bacillati</taxon>
        <taxon>Actinomycetota</taxon>
        <taxon>Candidatus Geothermincolia</taxon>
        <taxon>Candidatus Geothermincolales</taxon>
        <taxon>Candidatus Geothermincolaceae</taxon>
        <taxon>Candidatus Solincola</taxon>
    </lineage>
</organism>
<comment type="caution">
    <text evidence="2">The sequence shown here is derived from an EMBL/GenBank/DDBJ whole genome shotgun (WGS) entry which is preliminary data.</text>
</comment>
<evidence type="ECO:0000313" key="2">
    <source>
        <dbReference type="EMBL" id="OFW58428.1"/>
    </source>
</evidence>
<proteinExistence type="predicted"/>
<protein>
    <submittedName>
        <fullName evidence="2">Uncharacterized protein</fullName>
    </submittedName>
</protein>
<dbReference type="InterPro" id="IPR011856">
    <property type="entry name" value="tRNA_endonuc-like_dom_sf"/>
</dbReference>
<evidence type="ECO:0000256" key="1">
    <source>
        <dbReference type="SAM" id="MobiDB-lite"/>
    </source>
</evidence>
<sequence length="179" mass="19502">MNRVGTSMAGGLAKPSTHKRQGLCANPRRSKNPTEAQEMAVLADYLDASGLLWCHVPNESRRSPRQGARLKRLGMKAGVPDVLIFGRFAVIDEKMANARWYIGVAIELKRKGGSVVSPEQRVWGNKLEAAGWFWAACCGADEVLSLIRNRVIPEGSPLLCGPQTKKGMMVSLEQDGCPV</sequence>
<evidence type="ECO:0000313" key="3">
    <source>
        <dbReference type="Proteomes" id="UP000177876"/>
    </source>
</evidence>
<accession>A0A1F2WNL4</accession>
<dbReference type="EMBL" id="MELK01000023">
    <property type="protein sequence ID" value="OFW58428.1"/>
    <property type="molecule type" value="Genomic_DNA"/>
</dbReference>
<reference evidence="2 3" key="1">
    <citation type="journal article" date="2016" name="Nat. Commun.">
        <title>Thousands of microbial genomes shed light on interconnected biogeochemical processes in an aquifer system.</title>
        <authorList>
            <person name="Anantharaman K."/>
            <person name="Brown C.T."/>
            <person name="Hug L.A."/>
            <person name="Sharon I."/>
            <person name="Castelle C.J."/>
            <person name="Probst A.J."/>
            <person name="Thomas B.C."/>
            <person name="Singh A."/>
            <person name="Wilkins M.J."/>
            <person name="Karaoz U."/>
            <person name="Brodie E.L."/>
            <person name="Williams K.H."/>
            <person name="Hubbard S.S."/>
            <person name="Banfield J.F."/>
        </authorList>
    </citation>
    <scope>NUCLEOTIDE SEQUENCE [LARGE SCALE GENOMIC DNA]</scope>
</reference>
<name>A0A1F2WNL4_9ACTN</name>